<organism evidence="1 2">
    <name type="scientific">Cetraspora pellucida</name>
    <dbReference type="NCBI Taxonomy" id="1433469"/>
    <lineage>
        <taxon>Eukaryota</taxon>
        <taxon>Fungi</taxon>
        <taxon>Fungi incertae sedis</taxon>
        <taxon>Mucoromycota</taxon>
        <taxon>Glomeromycotina</taxon>
        <taxon>Glomeromycetes</taxon>
        <taxon>Diversisporales</taxon>
        <taxon>Gigasporaceae</taxon>
        <taxon>Cetraspora</taxon>
    </lineage>
</organism>
<sequence>DQEKHDISQKKINIAKAPTDSQQKLKLYASFKLPLIKNPLNKKS</sequence>
<proteinExistence type="predicted"/>
<evidence type="ECO:0000313" key="1">
    <source>
        <dbReference type="EMBL" id="CAG8735371.1"/>
    </source>
</evidence>
<keyword evidence="2" id="KW-1185">Reference proteome</keyword>
<name>A0ACA9Q2Z7_9GLOM</name>
<evidence type="ECO:0000313" key="2">
    <source>
        <dbReference type="Proteomes" id="UP000789366"/>
    </source>
</evidence>
<accession>A0ACA9Q2Z7</accession>
<feature type="non-terminal residue" evidence="1">
    <location>
        <position position="1"/>
    </location>
</feature>
<gene>
    <name evidence="1" type="ORF">SPELUC_LOCUS13413</name>
</gene>
<reference evidence="1" key="1">
    <citation type="submission" date="2021-06" db="EMBL/GenBank/DDBJ databases">
        <authorList>
            <person name="Kallberg Y."/>
            <person name="Tangrot J."/>
            <person name="Rosling A."/>
        </authorList>
    </citation>
    <scope>NUCLEOTIDE SEQUENCE</scope>
    <source>
        <strain evidence="1">28 12/20/2015</strain>
    </source>
</reference>
<comment type="caution">
    <text evidence="1">The sequence shown here is derived from an EMBL/GenBank/DDBJ whole genome shotgun (WGS) entry which is preliminary data.</text>
</comment>
<dbReference type="Proteomes" id="UP000789366">
    <property type="component" value="Unassembled WGS sequence"/>
</dbReference>
<dbReference type="EMBL" id="CAJVPW010035285">
    <property type="protein sequence ID" value="CAG8735371.1"/>
    <property type="molecule type" value="Genomic_DNA"/>
</dbReference>
<protein>
    <submittedName>
        <fullName evidence="1">13649_t:CDS:1</fullName>
    </submittedName>
</protein>